<keyword evidence="2" id="KW-0472">Membrane</keyword>
<feature type="compositionally biased region" description="Low complexity" evidence="1">
    <location>
        <begin position="103"/>
        <end position="129"/>
    </location>
</feature>
<comment type="caution">
    <text evidence="4">The sequence shown here is derived from an EMBL/GenBank/DDBJ whole genome shotgun (WGS) entry which is preliminary data.</text>
</comment>
<keyword evidence="2" id="KW-1133">Transmembrane helix</keyword>
<dbReference type="PROSITE" id="PS51677">
    <property type="entry name" value="NODB"/>
    <property type="match status" value="1"/>
</dbReference>
<feature type="domain" description="NodB homology" evidence="3">
    <location>
        <begin position="137"/>
        <end position="321"/>
    </location>
</feature>
<keyword evidence="5" id="KW-1185">Reference proteome</keyword>
<evidence type="ECO:0000313" key="4">
    <source>
        <dbReference type="EMBL" id="MBS4213288.1"/>
    </source>
</evidence>
<dbReference type="InterPro" id="IPR011330">
    <property type="entry name" value="Glyco_hydro/deAcase_b/a-brl"/>
</dbReference>
<protein>
    <submittedName>
        <fullName evidence="4">Polysaccharide deacetylase family protein</fullName>
    </submittedName>
</protein>
<keyword evidence="2" id="KW-0812">Transmembrane</keyword>
<dbReference type="Gene3D" id="3.20.20.370">
    <property type="entry name" value="Glycoside hydrolase/deacetylase"/>
    <property type="match status" value="1"/>
</dbReference>
<feature type="compositionally biased region" description="Basic and acidic residues" evidence="1">
    <location>
        <begin position="84"/>
        <end position="94"/>
    </location>
</feature>
<dbReference type="PANTHER" id="PTHR10587">
    <property type="entry name" value="GLYCOSYL TRANSFERASE-RELATED"/>
    <property type="match status" value="1"/>
</dbReference>
<dbReference type="RefSeq" id="WP_213117785.1">
    <property type="nucleotide sequence ID" value="NZ_JAGYPF010000002.1"/>
</dbReference>
<dbReference type="SUPFAM" id="SSF88713">
    <property type="entry name" value="Glycoside hydrolase/deacetylase"/>
    <property type="match status" value="1"/>
</dbReference>
<organism evidence="4 5">
    <name type="scientific">Neobacillus rhizophilus</name>
    <dbReference type="NCBI Taxonomy" id="2833579"/>
    <lineage>
        <taxon>Bacteria</taxon>
        <taxon>Bacillati</taxon>
        <taxon>Bacillota</taxon>
        <taxon>Bacilli</taxon>
        <taxon>Bacillales</taxon>
        <taxon>Bacillaceae</taxon>
        <taxon>Neobacillus</taxon>
    </lineage>
</organism>
<feature type="transmembrane region" description="Helical" evidence="2">
    <location>
        <begin position="12"/>
        <end position="33"/>
    </location>
</feature>
<accession>A0A942U6N0</accession>
<dbReference type="GO" id="GO:0016810">
    <property type="term" value="F:hydrolase activity, acting on carbon-nitrogen (but not peptide) bonds"/>
    <property type="evidence" value="ECO:0007669"/>
    <property type="project" value="InterPro"/>
</dbReference>
<dbReference type="InterPro" id="IPR050248">
    <property type="entry name" value="Polysacc_deacetylase_ArnD"/>
</dbReference>
<dbReference type="Proteomes" id="UP000679749">
    <property type="component" value="Unassembled WGS sequence"/>
</dbReference>
<reference evidence="4" key="1">
    <citation type="submission" date="2021-05" db="EMBL/GenBank/DDBJ databases">
        <title>Novel Bacillus species.</title>
        <authorList>
            <person name="Liu G."/>
        </authorList>
    </citation>
    <scope>NUCLEOTIDE SEQUENCE</scope>
    <source>
        <strain evidence="4">FJAT-49825</strain>
    </source>
</reference>
<name>A0A942U6N0_9BACI</name>
<dbReference type="PANTHER" id="PTHR10587:SF125">
    <property type="entry name" value="POLYSACCHARIDE DEACETYLASE YHEN-RELATED"/>
    <property type="match status" value="1"/>
</dbReference>
<evidence type="ECO:0000256" key="1">
    <source>
        <dbReference type="SAM" id="MobiDB-lite"/>
    </source>
</evidence>
<evidence type="ECO:0000256" key="2">
    <source>
        <dbReference type="SAM" id="Phobius"/>
    </source>
</evidence>
<dbReference type="EMBL" id="JAGYPF010000002">
    <property type="protein sequence ID" value="MBS4213288.1"/>
    <property type="molecule type" value="Genomic_DNA"/>
</dbReference>
<dbReference type="InterPro" id="IPR002509">
    <property type="entry name" value="NODB_dom"/>
</dbReference>
<dbReference type="AlphaFoldDB" id="A0A942U6N0"/>
<gene>
    <name evidence="4" type="ORF">KHA99_12615</name>
</gene>
<evidence type="ECO:0000313" key="5">
    <source>
        <dbReference type="Proteomes" id="UP000679749"/>
    </source>
</evidence>
<dbReference type="Pfam" id="PF01522">
    <property type="entry name" value="Polysacc_deac_1"/>
    <property type="match status" value="1"/>
</dbReference>
<sequence length="332" mass="37188">MGKLKRRRQVRGAVFLLTMIGLLAIGMFAVNYFQANAAGESANQENNESIKKANAAMKGKGALDHEQEKEMIKKRTEQAMASRNELEKRKDQENRPSNPASVQPPANTPAPETTTEPNTNPQQPTAAQPPAQPSGKRTIYLTFDDGPSAISGDIIALLEQHHYKATFFMIDGNIRKYQDAAKLMVQTGEAVGLHSVSHRKEVFYASANSVLGELTQNRNTLREITGVDSFLARTPYGSSPYMTPEYKQAVKDNGYFMWDWNIDSKDWYYKDARYVDNVISQIKAKASYNGPLVILLHEKKETLAHLPRLLDYLTQQGFESKAIDSSLIPVQF</sequence>
<proteinExistence type="predicted"/>
<dbReference type="GO" id="GO:0005975">
    <property type="term" value="P:carbohydrate metabolic process"/>
    <property type="evidence" value="ECO:0007669"/>
    <property type="project" value="InterPro"/>
</dbReference>
<dbReference type="CDD" id="cd10944">
    <property type="entry name" value="CE4_SmPgdA_like"/>
    <property type="match status" value="1"/>
</dbReference>
<evidence type="ECO:0000259" key="3">
    <source>
        <dbReference type="PROSITE" id="PS51677"/>
    </source>
</evidence>
<feature type="region of interest" description="Disordered" evidence="1">
    <location>
        <begin position="80"/>
        <end position="138"/>
    </location>
</feature>